<evidence type="ECO:0000256" key="1">
    <source>
        <dbReference type="SAM" id="MobiDB-lite"/>
    </source>
</evidence>
<evidence type="ECO:0000313" key="3">
    <source>
        <dbReference type="Proteomes" id="UP000252085"/>
    </source>
</evidence>
<dbReference type="AlphaFoldDB" id="A0A367R802"/>
<comment type="caution">
    <text evidence="2">The sequence shown here is derived from an EMBL/GenBank/DDBJ whole genome shotgun (WGS) entry which is preliminary data.</text>
</comment>
<organism evidence="2 3">
    <name type="scientific">Nostoc punctiforme NIES-2108</name>
    <dbReference type="NCBI Taxonomy" id="1356359"/>
    <lineage>
        <taxon>Bacteria</taxon>
        <taxon>Bacillati</taxon>
        <taxon>Cyanobacteriota</taxon>
        <taxon>Cyanophyceae</taxon>
        <taxon>Nostocales</taxon>
        <taxon>Nostocaceae</taxon>
        <taxon>Nostoc</taxon>
    </lineage>
</organism>
<protein>
    <submittedName>
        <fullName evidence="2">Uncharacterized protein</fullName>
    </submittedName>
</protein>
<reference evidence="2 3" key="1">
    <citation type="submission" date="2016-04" db="EMBL/GenBank/DDBJ databases">
        <authorList>
            <person name="Evans L.H."/>
            <person name="Alamgir A."/>
            <person name="Owens N."/>
            <person name="Weber N.D."/>
            <person name="Virtaneva K."/>
            <person name="Barbian K."/>
            <person name="Babar A."/>
            <person name="Rosenke K."/>
        </authorList>
    </citation>
    <scope>NUCLEOTIDE SEQUENCE [LARGE SCALE GENOMIC DNA]</scope>
    <source>
        <strain evidence="2">NIES-2108</strain>
    </source>
</reference>
<dbReference type="Proteomes" id="UP000252085">
    <property type="component" value="Unassembled WGS sequence"/>
</dbReference>
<gene>
    <name evidence="2" type="ORF">A6769_28810</name>
</gene>
<accession>A0A367R802</accession>
<sequence>MAKIDTTKAAAQAVAEKLARGKVNSPSSTNSVSATPTTSTAIPINSRIPGLLTVTPDLIPGMMPPFQPNQYHISDPLNPPETLPQATQSQLDKGMKIYEGSTRALKLTGAALDLTREKFTVIGKHSKAFSAGIQGATEIEKVKGNYLDYLNQKEVTTQKSVVLDVNQVKTVADTSISVHSKDELNQKLLQASIKAEESRLKTVESQGKLSSFKAQLGDYIEVKQ</sequence>
<feature type="region of interest" description="Disordered" evidence="1">
    <location>
        <begin position="18"/>
        <end position="41"/>
    </location>
</feature>
<feature type="compositionally biased region" description="Polar residues" evidence="1">
    <location>
        <begin position="24"/>
        <end position="41"/>
    </location>
</feature>
<evidence type="ECO:0000313" key="2">
    <source>
        <dbReference type="EMBL" id="RCJ32050.1"/>
    </source>
</evidence>
<name>A0A367R802_NOSPU</name>
<proteinExistence type="predicted"/>
<feature type="region of interest" description="Disordered" evidence="1">
    <location>
        <begin position="63"/>
        <end position="89"/>
    </location>
</feature>
<dbReference type="EMBL" id="LXQE01000169">
    <property type="protein sequence ID" value="RCJ32050.1"/>
    <property type="molecule type" value="Genomic_DNA"/>
</dbReference>